<dbReference type="Pfam" id="PF12833">
    <property type="entry name" value="HTH_18"/>
    <property type="match status" value="1"/>
</dbReference>
<keyword evidence="6" id="KW-1185">Reference proteome</keyword>
<accession>A0A841EWB0</accession>
<dbReference type="PANTHER" id="PTHR47894:SF1">
    <property type="entry name" value="HTH-TYPE TRANSCRIPTIONAL REGULATOR VQSM"/>
    <property type="match status" value="1"/>
</dbReference>
<evidence type="ECO:0000256" key="3">
    <source>
        <dbReference type="ARBA" id="ARBA00023163"/>
    </source>
</evidence>
<keyword evidence="3" id="KW-0804">Transcription</keyword>
<protein>
    <submittedName>
        <fullName evidence="5">AraC-like DNA-binding protein</fullName>
    </submittedName>
</protein>
<evidence type="ECO:0000313" key="5">
    <source>
        <dbReference type="EMBL" id="MBB6005363.1"/>
    </source>
</evidence>
<proteinExistence type="predicted"/>
<dbReference type="InterPro" id="IPR018060">
    <property type="entry name" value="HTH_AraC"/>
</dbReference>
<dbReference type="InterPro" id="IPR009057">
    <property type="entry name" value="Homeodomain-like_sf"/>
</dbReference>
<sequence>MKKNSLSVASFNLILYAAQQRGADYTTLCEKVGLTPEMLQDPDARLPIKKVQVLWKEAVEMTGDKHLALHLGESINTVAVGILAYVMMHCPTLDKALEKLCQYQDIVCDGSKTTVFIQNDLVYVTLTQISDEMLYPQYAFESELSIYHAAMEGMIGKDLPLKSVHFNYPAYSDSSEYQRVFQTQEVVFESNFTGIVFEKKYFHLPIINANPNLFPLFDKHAQSILEGLNQDNSFKEKVKKEILDGLKGEEPSLFNVSRSLGIGLRSLQMKLKEEGVTFQQLLDEIRKNLALQHLQESHLSTTDIAYLLGYSEPSVFFRSFKKWTGYTPNVYRKNPKMVA</sequence>
<comment type="caution">
    <text evidence="5">The sequence shown here is derived from an EMBL/GenBank/DDBJ whole genome shotgun (WGS) entry which is preliminary data.</text>
</comment>
<dbReference type="GO" id="GO:0005829">
    <property type="term" value="C:cytosol"/>
    <property type="evidence" value="ECO:0007669"/>
    <property type="project" value="TreeGrafter"/>
</dbReference>
<dbReference type="SUPFAM" id="SSF46689">
    <property type="entry name" value="Homeodomain-like"/>
    <property type="match status" value="1"/>
</dbReference>
<dbReference type="SMART" id="SM00342">
    <property type="entry name" value="HTH_ARAC"/>
    <property type="match status" value="1"/>
</dbReference>
<dbReference type="Gene3D" id="1.10.10.60">
    <property type="entry name" value="Homeodomain-like"/>
    <property type="match status" value="1"/>
</dbReference>
<feature type="domain" description="HTH araC/xylS-type" evidence="4">
    <location>
        <begin position="236"/>
        <end position="334"/>
    </location>
</feature>
<dbReference type="PROSITE" id="PS01124">
    <property type="entry name" value="HTH_ARAC_FAMILY_2"/>
    <property type="match status" value="1"/>
</dbReference>
<keyword evidence="1" id="KW-0805">Transcription regulation</keyword>
<evidence type="ECO:0000313" key="6">
    <source>
        <dbReference type="Proteomes" id="UP000524404"/>
    </source>
</evidence>
<dbReference type="RefSeq" id="WP_184137114.1">
    <property type="nucleotide sequence ID" value="NZ_JACHKT010000042.1"/>
</dbReference>
<dbReference type="EMBL" id="JACHKT010000042">
    <property type="protein sequence ID" value="MBB6005363.1"/>
    <property type="molecule type" value="Genomic_DNA"/>
</dbReference>
<dbReference type="PRINTS" id="PR00032">
    <property type="entry name" value="HTHARAC"/>
</dbReference>
<dbReference type="AlphaFoldDB" id="A0A841EWB0"/>
<name>A0A841EWB0_9BACT</name>
<dbReference type="GO" id="GO:0003700">
    <property type="term" value="F:DNA-binding transcription factor activity"/>
    <property type="evidence" value="ECO:0007669"/>
    <property type="project" value="InterPro"/>
</dbReference>
<dbReference type="Pfam" id="PF12625">
    <property type="entry name" value="Arabinose_bd"/>
    <property type="match status" value="1"/>
</dbReference>
<evidence type="ECO:0000259" key="4">
    <source>
        <dbReference type="PROSITE" id="PS01124"/>
    </source>
</evidence>
<keyword evidence="2 5" id="KW-0238">DNA-binding</keyword>
<reference evidence="5 6" key="1">
    <citation type="submission" date="2020-08" db="EMBL/GenBank/DDBJ databases">
        <title>Functional genomics of gut bacteria from endangered species of beetles.</title>
        <authorList>
            <person name="Carlos-Shanley C."/>
        </authorList>
    </citation>
    <scope>NUCLEOTIDE SEQUENCE [LARGE SCALE GENOMIC DNA]</scope>
    <source>
        <strain evidence="5 6">S00070</strain>
    </source>
</reference>
<dbReference type="InterPro" id="IPR032687">
    <property type="entry name" value="AraC-type_N"/>
</dbReference>
<evidence type="ECO:0000256" key="2">
    <source>
        <dbReference type="ARBA" id="ARBA00023125"/>
    </source>
</evidence>
<evidence type="ECO:0000256" key="1">
    <source>
        <dbReference type="ARBA" id="ARBA00023015"/>
    </source>
</evidence>
<dbReference type="InterPro" id="IPR020449">
    <property type="entry name" value="Tscrpt_reg_AraC-type_HTH"/>
</dbReference>
<dbReference type="Proteomes" id="UP000524404">
    <property type="component" value="Unassembled WGS sequence"/>
</dbReference>
<dbReference type="GO" id="GO:0000976">
    <property type="term" value="F:transcription cis-regulatory region binding"/>
    <property type="evidence" value="ECO:0007669"/>
    <property type="project" value="TreeGrafter"/>
</dbReference>
<organism evidence="5 6">
    <name type="scientific">Arcicella rosea</name>
    <dbReference type="NCBI Taxonomy" id="502909"/>
    <lineage>
        <taxon>Bacteria</taxon>
        <taxon>Pseudomonadati</taxon>
        <taxon>Bacteroidota</taxon>
        <taxon>Cytophagia</taxon>
        <taxon>Cytophagales</taxon>
        <taxon>Flectobacillaceae</taxon>
        <taxon>Arcicella</taxon>
    </lineage>
</organism>
<gene>
    <name evidence="5" type="ORF">HNP25_004037</name>
</gene>
<dbReference type="PANTHER" id="PTHR47894">
    <property type="entry name" value="HTH-TYPE TRANSCRIPTIONAL REGULATOR GADX"/>
    <property type="match status" value="1"/>
</dbReference>